<dbReference type="SUPFAM" id="SSF47598">
    <property type="entry name" value="Ribbon-helix-helix"/>
    <property type="match status" value="1"/>
</dbReference>
<protein>
    <submittedName>
        <fullName evidence="2">Uncharacterized protein</fullName>
    </submittedName>
</protein>
<dbReference type="Proteomes" id="UP000070163">
    <property type="component" value="Unassembled WGS sequence"/>
</dbReference>
<proteinExistence type="inferred from homology"/>
<dbReference type="InterPro" id="IPR038296">
    <property type="entry name" value="ParD_sf"/>
</dbReference>
<evidence type="ECO:0000256" key="1">
    <source>
        <dbReference type="ARBA" id="ARBA00005651"/>
    </source>
</evidence>
<comment type="caution">
    <text evidence="2">The sequence shown here is derived from an EMBL/GenBank/DDBJ whole genome shotgun (WGS) entry which is preliminary data.</text>
</comment>
<sequence>MCSKSTFSLSNRDKEEIESLVKAGHFTSKSDVVKTAFRMLKERHPEYRTDIAVEMFKDGKVSLGRSAEIAGMSRESFKEVLEERGVEREIEARESSEERIEKTVG</sequence>
<dbReference type="Gene3D" id="6.10.10.120">
    <property type="entry name" value="Antitoxin ParD1-like"/>
    <property type="match status" value="1"/>
</dbReference>
<dbReference type="InterPro" id="IPR052264">
    <property type="entry name" value="UPF0175_domain"/>
</dbReference>
<dbReference type="InterPro" id="IPR010985">
    <property type="entry name" value="Ribbon_hlx_hlx"/>
</dbReference>
<accession>A0A133UB54</accession>
<reference evidence="2 3" key="1">
    <citation type="journal article" date="2016" name="Sci. Rep.">
        <title>Metabolic traits of an uncultured archaeal lineage -MSBL1- from brine pools of the Red Sea.</title>
        <authorList>
            <person name="Mwirichia R."/>
            <person name="Alam I."/>
            <person name="Rashid M."/>
            <person name="Vinu M."/>
            <person name="Ba-Alawi W."/>
            <person name="Anthony Kamau A."/>
            <person name="Kamanda Ngugi D."/>
            <person name="Goker M."/>
            <person name="Klenk H.P."/>
            <person name="Bajic V."/>
            <person name="Stingl U."/>
        </authorList>
    </citation>
    <scope>NUCLEOTIDE SEQUENCE [LARGE SCALE GENOMIC DNA]</scope>
    <source>
        <strain evidence="2">SCGC-AAA259A05</strain>
    </source>
</reference>
<dbReference type="GO" id="GO:0006355">
    <property type="term" value="P:regulation of DNA-templated transcription"/>
    <property type="evidence" value="ECO:0007669"/>
    <property type="project" value="InterPro"/>
</dbReference>
<organism evidence="2 3">
    <name type="scientific">candidate division MSBL1 archaeon SCGC-AAA259A05</name>
    <dbReference type="NCBI Taxonomy" id="1698259"/>
    <lineage>
        <taxon>Archaea</taxon>
        <taxon>Methanobacteriati</taxon>
        <taxon>Methanobacteriota</taxon>
        <taxon>candidate division MSBL1</taxon>
    </lineage>
</organism>
<gene>
    <name evidence="2" type="ORF">AKJ57_01275</name>
</gene>
<evidence type="ECO:0000313" key="3">
    <source>
        <dbReference type="Proteomes" id="UP000070163"/>
    </source>
</evidence>
<name>A0A133UB54_9EURY</name>
<dbReference type="InterPro" id="IPR005368">
    <property type="entry name" value="UPF0175"/>
</dbReference>
<dbReference type="PANTHER" id="PTHR37525:SF1">
    <property type="entry name" value="UPF0175 PROTEIN SSL1255"/>
    <property type="match status" value="1"/>
</dbReference>
<dbReference type="Pfam" id="PF03683">
    <property type="entry name" value="UPF0175"/>
    <property type="match status" value="1"/>
</dbReference>
<keyword evidence="3" id="KW-1185">Reference proteome</keyword>
<dbReference type="PANTHER" id="PTHR37525">
    <property type="entry name" value="UPF0175 PROTEIN SSL1255"/>
    <property type="match status" value="1"/>
</dbReference>
<dbReference type="EMBL" id="LHXJ01000009">
    <property type="protein sequence ID" value="KXA91422.1"/>
    <property type="molecule type" value="Genomic_DNA"/>
</dbReference>
<evidence type="ECO:0000313" key="2">
    <source>
        <dbReference type="EMBL" id="KXA91422.1"/>
    </source>
</evidence>
<dbReference type="AlphaFoldDB" id="A0A133UB54"/>
<comment type="similarity">
    <text evidence="1">Belongs to the UPF0175 family.</text>
</comment>